<evidence type="ECO:0000256" key="5">
    <source>
        <dbReference type="PROSITE-ProRule" id="PRU01023"/>
    </source>
</evidence>
<keyword evidence="2 5" id="KW-0808">Transferase</keyword>
<dbReference type="PROSITE" id="PS51686">
    <property type="entry name" value="SAM_MT_RSMB_NOP"/>
    <property type="match status" value="1"/>
</dbReference>
<proteinExistence type="inferred from homology"/>
<dbReference type="KEGG" id="vbl:L21SP4_02147"/>
<evidence type="ECO:0000313" key="8">
    <source>
        <dbReference type="Proteomes" id="UP000035268"/>
    </source>
</evidence>
<dbReference type="EC" id="2.1.1.176" evidence="7"/>
<dbReference type="InterPro" id="IPR029063">
    <property type="entry name" value="SAM-dependent_MTases_sf"/>
</dbReference>
<dbReference type="GO" id="GO:0003723">
    <property type="term" value="F:RNA binding"/>
    <property type="evidence" value="ECO:0007669"/>
    <property type="project" value="UniProtKB-UniRule"/>
</dbReference>
<comment type="caution">
    <text evidence="5">Lacks conserved residue(s) required for the propagation of feature annotation.</text>
</comment>
<evidence type="ECO:0000256" key="3">
    <source>
        <dbReference type="ARBA" id="ARBA00022691"/>
    </source>
</evidence>
<organism evidence="7 8">
    <name type="scientific">Kiritimatiella glycovorans</name>
    <dbReference type="NCBI Taxonomy" id="1307763"/>
    <lineage>
        <taxon>Bacteria</taxon>
        <taxon>Pseudomonadati</taxon>
        <taxon>Kiritimatiellota</taxon>
        <taxon>Kiritimatiellia</taxon>
        <taxon>Kiritimatiellales</taxon>
        <taxon>Kiritimatiellaceae</taxon>
        <taxon>Kiritimatiella</taxon>
    </lineage>
</organism>
<feature type="binding site" evidence="5">
    <location>
        <position position="301"/>
    </location>
    <ligand>
        <name>S-adenosyl-L-methionine</name>
        <dbReference type="ChEBI" id="CHEBI:59789"/>
    </ligand>
</feature>
<evidence type="ECO:0000313" key="7">
    <source>
        <dbReference type="EMBL" id="AKJ65376.1"/>
    </source>
</evidence>
<feature type="active site" description="Nucleophile" evidence="5">
    <location>
        <position position="370"/>
    </location>
</feature>
<evidence type="ECO:0000256" key="4">
    <source>
        <dbReference type="ARBA" id="ARBA00022884"/>
    </source>
</evidence>
<dbReference type="Gene3D" id="3.40.50.150">
    <property type="entry name" value="Vaccinia Virus protein VP39"/>
    <property type="match status" value="1"/>
</dbReference>
<gene>
    <name evidence="7" type="primary">rsmB_2</name>
    <name evidence="7" type="ORF">L21SP4_02147</name>
</gene>
<accession>A0A0G3EG13</accession>
<dbReference type="Proteomes" id="UP000035268">
    <property type="component" value="Chromosome"/>
</dbReference>
<dbReference type="OrthoDB" id="9810297at2"/>
<feature type="binding site" evidence="5">
    <location>
        <position position="317"/>
    </location>
    <ligand>
        <name>S-adenosyl-L-methionine</name>
        <dbReference type="ChEBI" id="CHEBI:59789"/>
    </ligand>
</feature>
<evidence type="ECO:0000256" key="2">
    <source>
        <dbReference type="ARBA" id="ARBA00022679"/>
    </source>
</evidence>
<dbReference type="InterPro" id="IPR001678">
    <property type="entry name" value="MeTrfase_RsmB-F_NOP2_dom"/>
</dbReference>
<keyword evidence="4 5" id="KW-0694">RNA-binding</keyword>
<keyword evidence="3 5" id="KW-0949">S-adenosyl-L-methionine</keyword>
<dbReference type="PANTHER" id="PTHR22807:SF53">
    <property type="entry name" value="RIBOSOMAL RNA SMALL SUBUNIT METHYLTRANSFERASE B-RELATED"/>
    <property type="match status" value="1"/>
</dbReference>
<dbReference type="SUPFAM" id="SSF53335">
    <property type="entry name" value="S-adenosyl-L-methionine-dependent methyltransferases"/>
    <property type="match status" value="1"/>
</dbReference>
<sequence length="433" mass="47573" precursor="true">MTNTNPSETRRASIVRRQAEVLREVIERAEDEVIDGGRPADTMLRGLFRSRRELGSRDRRLIGDTVFAFFRWRGWTRERGLDPAASCAVAWRLDGEAPPPPVERFAAECGSDPGGRVVPGTLEERRAALQETLRANPPLDVTELVPAWAGEQLGRIAPEGVAEIIESFQDRPPTWLRVRPNRADRVREALAAQGIEFAEGPSEALAIEGGFHLGELRKKAGRTFEVQDLASQCVGAVCDPRPGEAWWDVCAGAGGKALHLADRMEGQGRVLATDRREGIVRNLKQRARASGMKSVRAAVLDAAARVPEERFDGVLIDAPCSGMGTWSRNPDARWRTDGSMPERKREIQRALLQRGAEALRPGGILVYSVCTLTSTETMEVVQDLLEARDDLAPEAFPHPLGGGNTDGAAWVLPQDGPCSGMFIARLRKESFYE</sequence>
<keyword evidence="8" id="KW-1185">Reference proteome</keyword>
<dbReference type="AlphaFoldDB" id="A0A0G3EG13"/>
<reference evidence="7" key="1">
    <citation type="journal article" date="2016" name="ISME J.">
        <title>Characterization of the first cultured representative of Verrucomicrobia subdivision 5 indicates the proposal of a novel phylum.</title>
        <authorList>
            <person name="Spring S."/>
            <person name="Bunk B."/>
            <person name="Sproer C."/>
            <person name="Schumann P."/>
            <person name="Rohde M."/>
            <person name="Tindall B.J."/>
            <person name="Klenk H.P."/>
        </authorList>
    </citation>
    <scope>NUCLEOTIDE SEQUENCE [LARGE SCALE GENOMIC DNA]</scope>
    <source>
        <strain evidence="7">L21-Fru-AB</strain>
    </source>
</reference>
<dbReference type="GO" id="GO:0008173">
    <property type="term" value="F:RNA methyltransferase activity"/>
    <property type="evidence" value="ECO:0007669"/>
    <property type="project" value="InterPro"/>
</dbReference>
<dbReference type="PANTHER" id="PTHR22807">
    <property type="entry name" value="NOP2 YEAST -RELATED NOL1/NOP2/FMU SUN DOMAIN-CONTAINING"/>
    <property type="match status" value="1"/>
</dbReference>
<dbReference type="InterPro" id="IPR049560">
    <property type="entry name" value="MeTrfase_RsmB-F_NOP2_cat"/>
</dbReference>
<dbReference type="STRING" id="1307763.L21SP4_02147"/>
<feature type="binding site" evidence="5">
    <location>
        <position position="274"/>
    </location>
    <ligand>
        <name>S-adenosyl-L-methionine</name>
        <dbReference type="ChEBI" id="CHEBI:59789"/>
    </ligand>
</feature>
<dbReference type="CDD" id="cd02440">
    <property type="entry name" value="AdoMet_MTases"/>
    <property type="match status" value="1"/>
</dbReference>
<protein>
    <submittedName>
        <fullName evidence="7">Ribosomal RNA small subunit methyltransferase B</fullName>
        <ecNumber evidence="7">2.1.1.176</ecNumber>
    </submittedName>
</protein>
<evidence type="ECO:0000256" key="1">
    <source>
        <dbReference type="ARBA" id="ARBA00022603"/>
    </source>
</evidence>
<dbReference type="PRINTS" id="PR02008">
    <property type="entry name" value="RCMTFAMILY"/>
</dbReference>
<name>A0A0G3EG13_9BACT</name>
<comment type="similarity">
    <text evidence="5">Belongs to the class I-like SAM-binding methyltransferase superfamily. RsmB/NOP family.</text>
</comment>
<evidence type="ECO:0000259" key="6">
    <source>
        <dbReference type="PROSITE" id="PS51686"/>
    </source>
</evidence>
<dbReference type="Pfam" id="PF01189">
    <property type="entry name" value="Methyltr_RsmB-F"/>
    <property type="match status" value="1"/>
</dbReference>
<keyword evidence="1 5" id="KW-0489">Methyltransferase</keyword>
<dbReference type="RefSeq" id="WP_052882614.1">
    <property type="nucleotide sequence ID" value="NZ_CP010904.1"/>
</dbReference>
<dbReference type="GO" id="GO:0001510">
    <property type="term" value="P:RNA methylation"/>
    <property type="evidence" value="ECO:0007669"/>
    <property type="project" value="InterPro"/>
</dbReference>
<dbReference type="EMBL" id="CP010904">
    <property type="protein sequence ID" value="AKJ65376.1"/>
    <property type="molecule type" value="Genomic_DNA"/>
</dbReference>
<feature type="domain" description="SAM-dependent MTase RsmB/NOP-type" evidence="6">
    <location>
        <begin position="151"/>
        <end position="429"/>
    </location>
</feature>
<dbReference type="InterPro" id="IPR023267">
    <property type="entry name" value="RCMT"/>
</dbReference>